<accession>A0A1B3B856</accession>
<dbReference type="RefSeq" id="WP_068988594.1">
    <property type="nucleotide sequence ID" value="NZ_CP012418.1"/>
</dbReference>
<feature type="domain" description="DUF4397" evidence="1">
    <location>
        <begin position="379"/>
        <end position="447"/>
    </location>
</feature>
<dbReference type="InterPro" id="IPR025510">
    <property type="entry name" value="DUF4397"/>
</dbReference>
<gene>
    <name evidence="2" type="ORF">KS2013_232</name>
</gene>
<dbReference type="OrthoDB" id="9783299at2"/>
<dbReference type="Proteomes" id="UP000094147">
    <property type="component" value="Chromosome"/>
</dbReference>
<name>A0A1B3B856_9GAMM</name>
<organism evidence="2 3">
    <name type="scientific">Kangiella sediminilitoris</name>
    <dbReference type="NCBI Taxonomy" id="1144748"/>
    <lineage>
        <taxon>Bacteria</taxon>
        <taxon>Pseudomonadati</taxon>
        <taxon>Pseudomonadota</taxon>
        <taxon>Gammaproteobacteria</taxon>
        <taxon>Kangiellales</taxon>
        <taxon>Kangiellaceae</taxon>
        <taxon>Kangiella</taxon>
    </lineage>
</organism>
<feature type="domain" description="DUF4397" evidence="1">
    <location>
        <begin position="248"/>
        <end position="365"/>
    </location>
</feature>
<keyword evidence="3" id="KW-1185">Reference proteome</keyword>
<dbReference type="AlphaFoldDB" id="A0A1B3B856"/>
<dbReference type="Pfam" id="PF14344">
    <property type="entry name" value="DUF4397"/>
    <property type="match status" value="3"/>
</dbReference>
<feature type="domain" description="DUF4397" evidence="1">
    <location>
        <begin position="36"/>
        <end position="152"/>
    </location>
</feature>
<dbReference type="EMBL" id="CP012418">
    <property type="protein sequence ID" value="AOE48960.1"/>
    <property type="molecule type" value="Genomic_DNA"/>
</dbReference>
<evidence type="ECO:0000259" key="1">
    <source>
        <dbReference type="Pfam" id="PF14344"/>
    </source>
</evidence>
<dbReference type="PROSITE" id="PS51257">
    <property type="entry name" value="PROKAR_LIPOPROTEIN"/>
    <property type="match status" value="1"/>
</dbReference>
<evidence type="ECO:0000313" key="2">
    <source>
        <dbReference type="EMBL" id="AOE48960.1"/>
    </source>
</evidence>
<dbReference type="STRING" id="1144748.KS2013_232"/>
<dbReference type="KEGG" id="ksd:KS2013_232"/>
<evidence type="ECO:0000313" key="3">
    <source>
        <dbReference type="Proteomes" id="UP000094147"/>
    </source>
</evidence>
<proteinExistence type="predicted"/>
<reference evidence="3" key="1">
    <citation type="submission" date="2015-08" db="EMBL/GenBank/DDBJ databases">
        <authorList>
            <person name="Kim K.M."/>
        </authorList>
    </citation>
    <scope>NUCLEOTIDE SEQUENCE [LARGE SCALE GENOMIC DNA]</scope>
    <source>
        <strain evidence="3">KCTC 23892</strain>
    </source>
</reference>
<dbReference type="PATRIC" id="fig|1144748.3.peg.237"/>
<sequence length="452" mass="46673">MKYKLPVLGLLSLSLLSACDDDDNEFTLEPRAQNFKLQVVHASQDSPNVNVSVNGNVAVSDVAYKQGSGRLTLDEDTYTISVDGLTPDGEVTVIGPTDIGFSSDQIYTIIAANQTASIEPIIVTQSDIEPPAGELTINAIHAASEAPTVDIYLTAPGDDISSISPTVTLAYTDSLGATDILSGDYQIRVTPTGSKDVVYDSGTLSLDAGAILNLAAVTNTTGTGDSPISLLAIGPDGATEILDADTPSNLRVFHLSPDAPNVDVVINDNFATPAVIDLAYPDFTGYLSVTADLYNAKVVPTGANSPVVIDADLDLAAGVSYSVLAVDNLANIEPLVLENNRRSISTEAQLRIIHGSPAAGPVDLYLVAPGTDISTVEPNLSNVAFKAETGYLSVAEGSYDVVVTPAGSNTPAIGPAAISLSNGGIYTIIARDNAGGGTPLGVVLADDFIQPQ</sequence>
<protein>
    <recommendedName>
        <fullName evidence="1">DUF4397 domain-containing protein</fullName>
    </recommendedName>
</protein>